<reference evidence="1 2" key="1">
    <citation type="submission" date="2018-07" db="EMBL/GenBank/DDBJ databases">
        <title>Genomic Encyclopedia of Type Strains, Phase III (KMG-III): the genomes of soil and plant-associated and newly described type strains.</title>
        <authorList>
            <person name="Whitman W."/>
        </authorList>
    </citation>
    <scope>NUCLEOTIDE SEQUENCE [LARGE SCALE GENOMIC DNA]</scope>
    <source>
        <strain evidence="1 2">CECT 7287</strain>
    </source>
</reference>
<dbReference type="RefSeq" id="WP_116065039.1">
    <property type="nucleotide sequence ID" value="NZ_QRDZ01000041.1"/>
</dbReference>
<accession>A0A3D9I2J9</accession>
<proteinExistence type="predicted"/>
<dbReference type="Proteomes" id="UP000256977">
    <property type="component" value="Unassembled WGS sequence"/>
</dbReference>
<protein>
    <submittedName>
        <fullName evidence="1">Uncharacterized protein</fullName>
    </submittedName>
</protein>
<organism evidence="1 2">
    <name type="scientific">Cohnella phaseoli</name>
    <dbReference type="NCBI Taxonomy" id="456490"/>
    <lineage>
        <taxon>Bacteria</taxon>
        <taxon>Bacillati</taxon>
        <taxon>Bacillota</taxon>
        <taxon>Bacilli</taxon>
        <taxon>Bacillales</taxon>
        <taxon>Paenibacillaceae</taxon>
        <taxon>Cohnella</taxon>
    </lineage>
</organism>
<keyword evidence="2" id="KW-1185">Reference proteome</keyword>
<dbReference type="OrthoDB" id="2253662at2"/>
<dbReference type="AlphaFoldDB" id="A0A3D9I2J9"/>
<name>A0A3D9I2J9_9BACL</name>
<sequence>MSDYAYMLRFTLHPGHFEEERLEELVRFCRQSRVDDVMFFIAPLNLNHISEKEADEWLSAIRRAKHALAANGVTTSINPLNTLTHDSAGGVLPEGLDFRMMVDPYGNESAVTPCPLCPKWRAYIVDMYSRYAALQPYSLWIEDDFRFHNHGPLAWGGCFCEEHMRLFAREAGSDSIGREEFVRGLLAAGEPHEYRRIWLDSCRQTMVELANAIGRAVHRVSPETRIGLMTSHPAAHAAEGRDWHGILGAVDGDSRAIVRPHLPAYMETSGMSYAWEFNAVSRLTAALLPETTAMYPELENVPYTRFAKSEKFQRYQLETSLLLGSKGITLNVVDMVGNGVYPEEGAQRWLNEAKDFLNSVASLRLRSGRMRGVRVLVDERSSYSLQTDGRIEMEALYPSETFWAGLLSAYGIANAVSVDTPFESEIVAVSGQLLRGRSEAAIRELFAKHAVLLDGEAVDTLVGLGLGELCGIREAIWREAQTIERICNDRTYAGIKEGRMRPYLAVARYLDIRYDPGAAECFSRIVRPDGADLCPGMAIAGGKVFIMPYGQEGHYGLFNPIRRAVVHEAVENIAGAGGEPLRIASYAPHAAVYEYETDDGAVIAVANHSLDDIEGITLAGPVLANGDWVLYSRNEPLGNKQELLESDGTIALNARVPGLSMIVLHCRVRDSARK</sequence>
<comment type="caution">
    <text evidence="1">The sequence shown here is derived from an EMBL/GenBank/DDBJ whole genome shotgun (WGS) entry which is preliminary data.</text>
</comment>
<evidence type="ECO:0000313" key="1">
    <source>
        <dbReference type="EMBL" id="RED55881.1"/>
    </source>
</evidence>
<gene>
    <name evidence="1" type="ORF">DFP98_1418</name>
</gene>
<dbReference type="EMBL" id="QRDZ01000041">
    <property type="protein sequence ID" value="RED55881.1"/>
    <property type="molecule type" value="Genomic_DNA"/>
</dbReference>
<evidence type="ECO:0000313" key="2">
    <source>
        <dbReference type="Proteomes" id="UP000256977"/>
    </source>
</evidence>